<keyword evidence="10" id="KW-1185">Reference proteome</keyword>
<dbReference type="Gene3D" id="2.40.170.20">
    <property type="entry name" value="TonB-dependent receptor, beta-barrel domain"/>
    <property type="match status" value="1"/>
</dbReference>
<evidence type="ECO:0000256" key="6">
    <source>
        <dbReference type="ARBA" id="ARBA00023237"/>
    </source>
</evidence>
<feature type="chain" id="PRO_5029871865" evidence="7">
    <location>
        <begin position="24"/>
        <end position="1088"/>
    </location>
</feature>
<dbReference type="GO" id="GO:0009279">
    <property type="term" value="C:cell outer membrane"/>
    <property type="evidence" value="ECO:0007669"/>
    <property type="project" value="UniProtKB-SubCell"/>
</dbReference>
<dbReference type="InterPro" id="IPR008969">
    <property type="entry name" value="CarboxyPept-like_regulatory"/>
</dbReference>
<keyword evidence="7" id="KW-0732">Signal</keyword>
<dbReference type="PANTHER" id="PTHR30069:SF46">
    <property type="entry name" value="OAR PROTEIN"/>
    <property type="match status" value="1"/>
</dbReference>
<keyword evidence="9" id="KW-0675">Receptor</keyword>
<dbReference type="Pfam" id="PF25183">
    <property type="entry name" value="OMP_b-brl_4"/>
    <property type="match status" value="2"/>
</dbReference>
<feature type="signal peptide" evidence="7">
    <location>
        <begin position="1"/>
        <end position="23"/>
    </location>
</feature>
<evidence type="ECO:0000259" key="8">
    <source>
        <dbReference type="Pfam" id="PF25183"/>
    </source>
</evidence>
<evidence type="ECO:0000256" key="2">
    <source>
        <dbReference type="ARBA" id="ARBA00022448"/>
    </source>
</evidence>
<evidence type="ECO:0000313" key="9">
    <source>
        <dbReference type="EMBL" id="MVM29837.1"/>
    </source>
</evidence>
<dbReference type="GO" id="GO:0044718">
    <property type="term" value="P:siderophore transmembrane transport"/>
    <property type="evidence" value="ECO:0007669"/>
    <property type="project" value="TreeGrafter"/>
</dbReference>
<protein>
    <submittedName>
        <fullName evidence="9">TonB-dependent receptor</fullName>
    </submittedName>
</protein>
<comment type="subcellular location">
    <subcellularLocation>
        <location evidence="1">Cell outer membrane</location>
        <topology evidence="1">Multi-pass membrane protein</topology>
    </subcellularLocation>
</comment>
<evidence type="ECO:0000256" key="7">
    <source>
        <dbReference type="SAM" id="SignalP"/>
    </source>
</evidence>
<comment type="caution">
    <text evidence="9">The sequence shown here is derived from an EMBL/GenBank/DDBJ whole genome shotgun (WGS) entry which is preliminary data.</text>
</comment>
<accession>A0A7K1S7Q0</accession>
<dbReference type="EMBL" id="WPIN01000002">
    <property type="protein sequence ID" value="MVM29837.1"/>
    <property type="molecule type" value="Genomic_DNA"/>
</dbReference>
<evidence type="ECO:0000256" key="4">
    <source>
        <dbReference type="ARBA" id="ARBA00022692"/>
    </source>
</evidence>
<evidence type="ECO:0000313" key="10">
    <source>
        <dbReference type="Proteomes" id="UP000436006"/>
    </source>
</evidence>
<evidence type="ECO:0000256" key="5">
    <source>
        <dbReference type="ARBA" id="ARBA00023136"/>
    </source>
</evidence>
<proteinExistence type="predicted"/>
<evidence type="ECO:0000256" key="1">
    <source>
        <dbReference type="ARBA" id="ARBA00004571"/>
    </source>
</evidence>
<sequence>MKLFVSTALLVFVLFISSSYSWAQVTTSGLSGHVTDAKKEALVGATVQAVYTPTGTKYAAVTDIDGRYRINSMNAGGPYEIVITYVSYKTETRSDVMLQLGETTNLNITLQDASTQLSEVVVKANREGERQGAGLNVNGETIRRLPTISRSLTDMTRLSPQVNNNNSFAGTNFRYNNVTVDGAINNDAIGFSPSLGGSTGTSGQPGSSTRTNPISLDAIQDIQVAVAPFDVRLGNFLGGSVNAVTRSGTNDVTGSVYGFTRNAALTGAWNGASNAKEKLPSTFYEYQTGVRVGLPLIKNKLFFFTNEEITRRQDPVQFQAGSPSSLIKDVAVAQQISDFVKTNYGLDAGSYGDYSIYAKSTKFFNRLDWNINDKNQLSIRNNTVFSEATNLERDAQNFRFGSIDFKQTNNQSSTVAELKSQFGGRASNSLILGYSSVHDFRNTLANVRSFPQVEIAYNGGTIFLGNDREASVFNLRQKTFEVTDNFTFYLGKNTFTIGTHNEFYTIDYGFVNSPNGRISYAGTAAIAASNTPARNGVDNFLLKLPNRVRGSYPFGDASNDLDNQFNNPYAHFNVNLMSFYVQDDIQLSDRLKLSPGIRFDYTGLPNKPTLSSQVTGSAGDPTNMGTTYSFTPLNQITNNYLNNVQISPRLGFNFDVNGDKSVVIRGGTGLFTGRIPFAWLGYAFYNNGVGYGAYDFNNNATATTKLVGDPLVPNGGLLINNNPANGGVTRTQVDLIDNNFKMPQMFRNNVAVDYTVAGYKLTVEGLYTKVIQDLKFQQVNTKDVVRYYSYDTQHQQPIYVAANGTAGAQRIDNNFANAYMLSNTNQGYRYSLTAQIQKNYAAGFGFSAAYTYGKSYDITNGIRNSMESNWQLNQSLNPNNPQLAYSNFDIRNRIVGTVNYRKMWNPHNATTVTLFYSLQSGTPFSWGYVNSTIDGTGQANSLAYIPKDLTEAQQLLPTGTQAADFMAFVESDPYLKTRKGTFTERNGGRTPWNNTMDLRFLHEFKLKGRQSIQISYDIINFLNLLDKKLGYSYFSPNTFNSTASIGLTRATNPGTGDPTYTWAAPSAPYSIDPLGSRWQMQIGARYSF</sequence>
<dbReference type="GO" id="GO:0015344">
    <property type="term" value="F:siderophore uptake transmembrane transporter activity"/>
    <property type="evidence" value="ECO:0007669"/>
    <property type="project" value="TreeGrafter"/>
</dbReference>
<dbReference type="Proteomes" id="UP000436006">
    <property type="component" value="Unassembled WGS sequence"/>
</dbReference>
<name>A0A7K1S7Q0_9BACT</name>
<dbReference type="Gene3D" id="2.60.40.1120">
    <property type="entry name" value="Carboxypeptidase-like, regulatory domain"/>
    <property type="match status" value="1"/>
</dbReference>
<feature type="domain" description="TonB-dependent transporter Oar-like beta-barrel" evidence="8">
    <location>
        <begin position="356"/>
        <end position="1051"/>
    </location>
</feature>
<keyword evidence="6" id="KW-0998">Cell outer membrane</keyword>
<dbReference type="PANTHER" id="PTHR30069">
    <property type="entry name" value="TONB-DEPENDENT OUTER MEMBRANE RECEPTOR"/>
    <property type="match status" value="1"/>
</dbReference>
<dbReference type="InterPro" id="IPR039426">
    <property type="entry name" value="TonB-dep_rcpt-like"/>
</dbReference>
<dbReference type="InterPro" id="IPR057601">
    <property type="entry name" value="Oar-like_b-barrel"/>
</dbReference>
<dbReference type="RefSeq" id="WP_157584059.1">
    <property type="nucleotide sequence ID" value="NZ_WPIN01000002.1"/>
</dbReference>
<keyword evidence="2" id="KW-0813">Transport</keyword>
<feature type="domain" description="TonB-dependent transporter Oar-like beta-barrel" evidence="8">
    <location>
        <begin position="244"/>
        <end position="322"/>
    </location>
</feature>
<dbReference type="AlphaFoldDB" id="A0A7K1S7Q0"/>
<evidence type="ECO:0000256" key="3">
    <source>
        <dbReference type="ARBA" id="ARBA00022452"/>
    </source>
</evidence>
<gene>
    <name evidence="9" type="ORF">GO755_07325</name>
</gene>
<dbReference type="SUPFAM" id="SSF56935">
    <property type="entry name" value="Porins"/>
    <property type="match status" value="1"/>
</dbReference>
<organism evidence="9 10">
    <name type="scientific">Spirosoma arboris</name>
    <dbReference type="NCBI Taxonomy" id="2682092"/>
    <lineage>
        <taxon>Bacteria</taxon>
        <taxon>Pseudomonadati</taxon>
        <taxon>Bacteroidota</taxon>
        <taxon>Cytophagia</taxon>
        <taxon>Cytophagales</taxon>
        <taxon>Cytophagaceae</taxon>
        <taxon>Spirosoma</taxon>
    </lineage>
</organism>
<keyword evidence="5" id="KW-0472">Membrane</keyword>
<dbReference type="SUPFAM" id="SSF49464">
    <property type="entry name" value="Carboxypeptidase regulatory domain-like"/>
    <property type="match status" value="1"/>
</dbReference>
<dbReference type="InterPro" id="IPR036942">
    <property type="entry name" value="Beta-barrel_TonB_sf"/>
</dbReference>
<keyword evidence="4" id="KW-0812">Transmembrane</keyword>
<keyword evidence="3" id="KW-1134">Transmembrane beta strand</keyword>
<dbReference type="Pfam" id="PF13620">
    <property type="entry name" value="CarboxypepD_reg"/>
    <property type="match status" value="1"/>
</dbReference>
<reference evidence="9 10" key="1">
    <citation type="submission" date="2019-12" db="EMBL/GenBank/DDBJ databases">
        <title>Spirosoma sp. HMF4905 genome sequencing and assembly.</title>
        <authorList>
            <person name="Kang H."/>
            <person name="Cha I."/>
            <person name="Kim H."/>
            <person name="Joh K."/>
        </authorList>
    </citation>
    <scope>NUCLEOTIDE SEQUENCE [LARGE SCALE GENOMIC DNA]</scope>
    <source>
        <strain evidence="9 10">HMF4905</strain>
    </source>
</reference>